<feature type="domain" description="DUF2207" evidence="2">
    <location>
        <begin position="54"/>
        <end position="188"/>
    </location>
</feature>
<dbReference type="InterPro" id="IPR048389">
    <property type="entry name" value="YciQ-like_C"/>
</dbReference>
<evidence type="ECO:0000259" key="3">
    <source>
        <dbReference type="Pfam" id="PF20990"/>
    </source>
</evidence>
<feature type="transmembrane region" description="Helical" evidence="1">
    <location>
        <begin position="454"/>
        <end position="472"/>
    </location>
</feature>
<feature type="transmembrane region" description="Helical" evidence="1">
    <location>
        <begin position="430"/>
        <end position="448"/>
    </location>
</feature>
<evidence type="ECO:0000313" key="4">
    <source>
        <dbReference type="EMBL" id="PFG15761.1"/>
    </source>
</evidence>
<dbReference type="Pfam" id="PF09972">
    <property type="entry name" value="DUF2207"/>
    <property type="match status" value="1"/>
</dbReference>
<keyword evidence="1" id="KW-0812">Transmembrane</keyword>
<accession>A0A2A9CNI9</accession>
<comment type="caution">
    <text evidence="4">The sequence shown here is derived from an EMBL/GenBank/DDBJ whole genome shotgun (WGS) entry which is preliminary data.</text>
</comment>
<evidence type="ECO:0000256" key="1">
    <source>
        <dbReference type="SAM" id="Phobius"/>
    </source>
</evidence>
<keyword evidence="1" id="KW-0472">Membrane</keyword>
<dbReference type="InterPro" id="IPR018702">
    <property type="entry name" value="DUF2207"/>
</dbReference>
<dbReference type="Proteomes" id="UP000226079">
    <property type="component" value="Unassembled WGS sequence"/>
</dbReference>
<keyword evidence="1" id="KW-1133">Transmembrane helix</keyword>
<sequence length="579" mass="61027">MYAVRGDPLGFGPEPKDGVGMIGRTTRRVTASLIAGLALMLGSAGLAHAEGRASSYTVDATIDPDGALKVTETIDFAGAAPATLVQELSTRTRTADARAYYYAISDIAAEVGGAPAASIDTKVAATSTRISVPTGGASQVKLSYTVRGAAVVADDETQISWPLLQGLSVPVETFEATIHAPAAFTMIDCAAGAPAAPSGCTFYGGGTHEYPNPYFRDERRGAGEVVVAILRFPATAIPANQDLRDLWTLDRAFSTDPLPLAVAAGTAVIGALVLWLLHRRVGRDASAVAPQLVASFAPTGAGQVSFETVDGVRPGEIGTLADERVDPIDITASVLDLAVRGHLLITELERESAHAPAQWTFARRRHDGPLLDYERTLLDAVAPVQGDPVLLTNLAGSVASSVGQIQSELYEEVVERGWFARRPDTTRNRWTVVGWVAVALAVSLTVALAAFTHFGLAGLVTIALALGLIFVAQELPARTTSGRAVLAGLDVLRGSLLTQPVDQLPIADRLAQVSRLLPYAVVLGGRERWLAALADADDDDQPDSEDLDWYHGPSTWQLADLPASLNSFVTTVQGVLFSR</sequence>
<dbReference type="Pfam" id="PF20990">
    <property type="entry name" value="DUF2207_C"/>
    <property type="match status" value="1"/>
</dbReference>
<keyword evidence="5" id="KW-1185">Reference proteome</keyword>
<name>A0A2A9CNI9_9ACTN</name>
<dbReference type="EMBL" id="PDJC01000001">
    <property type="protein sequence ID" value="PFG15761.1"/>
    <property type="molecule type" value="Genomic_DNA"/>
</dbReference>
<organism evidence="4 5">
    <name type="scientific">Propionicimonas paludicola</name>
    <dbReference type="NCBI Taxonomy" id="185243"/>
    <lineage>
        <taxon>Bacteria</taxon>
        <taxon>Bacillati</taxon>
        <taxon>Actinomycetota</taxon>
        <taxon>Actinomycetes</taxon>
        <taxon>Propionibacteriales</taxon>
        <taxon>Nocardioidaceae</taxon>
        <taxon>Propionicimonas</taxon>
    </lineage>
</organism>
<dbReference type="AlphaFoldDB" id="A0A2A9CNI9"/>
<feature type="domain" description="Predicted membrane protein YciQ-like C-terminal" evidence="3">
    <location>
        <begin position="310"/>
        <end position="533"/>
    </location>
</feature>
<proteinExistence type="predicted"/>
<feature type="transmembrane region" description="Helical" evidence="1">
    <location>
        <begin position="258"/>
        <end position="277"/>
    </location>
</feature>
<reference evidence="4 5" key="1">
    <citation type="submission" date="2017-10" db="EMBL/GenBank/DDBJ databases">
        <title>Sequencing the genomes of 1000 actinobacteria strains.</title>
        <authorList>
            <person name="Klenk H.-P."/>
        </authorList>
    </citation>
    <scope>NUCLEOTIDE SEQUENCE [LARGE SCALE GENOMIC DNA]</scope>
    <source>
        <strain evidence="4 5">DSM 15597</strain>
    </source>
</reference>
<evidence type="ECO:0000259" key="2">
    <source>
        <dbReference type="Pfam" id="PF09972"/>
    </source>
</evidence>
<protein>
    <submittedName>
        <fullName evidence="4">Putative membrane protein DUF2207</fullName>
    </submittedName>
</protein>
<evidence type="ECO:0000313" key="5">
    <source>
        <dbReference type="Proteomes" id="UP000226079"/>
    </source>
</evidence>
<gene>
    <name evidence="4" type="ORF">ATK74_0281</name>
</gene>